<comment type="subcellular location">
    <subcellularLocation>
        <location evidence="1">Membrane</location>
        <topology evidence="1">Multi-pass membrane protein</topology>
    </subcellularLocation>
</comment>
<keyword evidence="3 6" id="KW-1133">Transmembrane helix</keyword>
<feature type="transmembrane region" description="Helical" evidence="6">
    <location>
        <begin position="35"/>
        <end position="56"/>
    </location>
</feature>
<reference evidence="7 8" key="1">
    <citation type="journal article" date="2016" name="Mol. Biol. Evol.">
        <title>Comparative Genomics of Early-Diverging Mushroom-Forming Fungi Provides Insights into the Origins of Lignocellulose Decay Capabilities.</title>
        <authorList>
            <person name="Nagy L.G."/>
            <person name="Riley R."/>
            <person name="Tritt A."/>
            <person name="Adam C."/>
            <person name="Daum C."/>
            <person name="Floudas D."/>
            <person name="Sun H."/>
            <person name="Yadav J.S."/>
            <person name="Pangilinan J."/>
            <person name="Larsson K.H."/>
            <person name="Matsuura K."/>
            <person name="Barry K."/>
            <person name="Labutti K."/>
            <person name="Kuo R."/>
            <person name="Ohm R.A."/>
            <person name="Bhattacharya S.S."/>
            <person name="Shirouzu T."/>
            <person name="Yoshinaga Y."/>
            <person name="Martin F.M."/>
            <person name="Grigoriev I.V."/>
            <person name="Hibbett D.S."/>
        </authorList>
    </citation>
    <scope>NUCLEOTIDE SEQUENCE [LARGE SCALE GENOMIC DNA]</scope>
    <source>
        <strain evidence="7 8">HHB10207 ss-3</strain>
    </source>
</reference>
<evidence type="ECO:0008006" key="9">
    <source>
        <dbReference type="Google" id="ProtNLM"/>
    </source>
</evidence>
<dbReference type="Proteomes" id="UP000076798">
    <property type="component" value="Unassembled WGS sequence"/>
</dbReference>
<keyword evidence="2 6" id="KW-0812">Transmembrane</keyword>
<feature type="transmembrane region" description="Helical" evidence="6">
    <location>
        <begin position="87"/>
        <end position="112"/>
    </location>
</feature>
<evidence type="ECO:0000256" key="6">
    <source>
        <dbReference type="SAM" id="Phobius"/>
    </source>
</evidence>
<feature type="transmembrane region" description="Helical" evidence="6">
    <location>
        <begin position="161"/>
        <end position="178"/>
    </location>
</feature>
<keyword evidence="4 6" id="KW-0472">Membrane</keyword>
<dbReference type="SUPFAM" id="SSF81321">
    <property type="entry name" value="Family A G protein-coupled receptor-like"/>
    <property type="match status" value="1"/>
</dbReference>
<dbReference type="OrthoDB" id="100006at2759"/>
<dbReference type="GO" id="GO:0005886">
    <property type="term" value="C:plasma membrane"/>
    <property type="evidence" value="ECO:0007669"/>
    <property type="project" value="TreeGrafter"/>
</dbReference>
<feature type="transmembrane region" description="Helical" evidence="6">
    <location>
        <begin position="135"/>
        <end position="154"/>
    </location>
</feature>
<dbReference type="AlphaFoldDB" id="A0A166DKC2"/>
<evidence type="ECO:0000313" key="8">
    <source>
        <dbReference type="Proteomes" id="UP000076798"/>
    </source>
</evidence>
<feature type="compositionally biased region" description="Basic and acidic residues" evidence="5">
    <location>
        <begin position="359"/>
        <end position="374"/>
    </location>
</feature>
<evidence type="ECO:0000256" key="4">
    <source>
        <dbReference type="ARBA" id="ARBA00023136"/>
    </source>
</evidence>
<dbReference type="PANTHER" id="PTHR23112">
    <property type="entry name" value="G PROTEIN-COUPLED RECEPTOR 157-RELATED"/>
    <property type="match status" value="1"/>
</dbReference>
<dbReference type="EMBL" id="KV428060">
    <property type="protein sequence ID" value="KZT38623.1"/>
    <property type="molecule type" value="Genomic_DNA"/>
</dbReference>
<feature type="transmembrane region" description="Helical" evidence="6">
    <location>
        <begin position="316"/>
        <end position="338"/>
    </location>
</feature>
<sequence>MWLEDCTPTADGLDRDTRQNAACNFGFPTRLGLSIVVEMALISAIATASLIGFILYTNAKKWLRWRAAQRRISDKSRRRPFPWPSHLLFYLTTLLGFDFIVSLGAIFDIAWIRDAGIVEGPFCSAQAVLKQTGDVGVALSTLALTSHTFAVLFFRWKPSRSPLLACFVIGLIWLFLGLNDGLAWHFHHTKGQKLYGNTRYWCWITTSHTGKFKYYGIALEYIWMWVTALMNIFLYIPTALLYFGIIHQEEVEVKGHIKRKYSFNPRGNPDVKGDRSVGWLMMLYSVIYIVTIAPVSVARIMETVWDAKDLDKTVPFSATAIGAVFLSSGGLLNTLLYVNTRKDLLFTRENEIDESASEEEYKAVSRTTSPERELPSNFDVDAGY</sequence>
<dbReference type="GO" id="GO:0007189">
    <property type="term" value="P:adenylate cyclase-activating G protein-coupled receptor signaling pathway"/>
    <property type="evidence" value="ECO:0007669"/>
    <property type="project" value="TreeGrafter"/>
</dbReference>
<evidence type="ECO:0000313" key="7">
    <source>
        <dbReference type="EMBL" id="KZT38623.1"/>
    </source>
</evidence>
<proteinExistence type="predicted"/>
<evidence type="ECO:0000256" key="2">
    <source>
        <dbReference type="ARBA" id="ARBA00022692"/>
    </source>
</evidence>
<evidence type="ECO:0000256" key="1">
    <source>
        <dbReference type="ARBA" id="ARBA00004141"/>
    </source>
</evidence>
<dbReference type="Gene3D" id="1.20.1070.10">
    <property type="entry name" value="Rhodopsin 7-helix transmembrane proteins"/>
    <property type="match status" value="1"/>
</dbReference>
<gene>
    <name evidence="7" type="ORF">SISSUDRAFT_1033293</name>
</gene>
<feature type="region of interest" description="Disordered" evidence="5">
    <location>
        <begin position="354"/>
        <end position="384"/>
    </location>
</feature>
<dbReference type="GO" id="GO:0004930">
    <property type="term" value="F:G protein-coupled receptor activity"/>
    <property type="evidence" value="ECO:0007669"/>
    <property type="project" value="TreeGrafter"/>
</dbReference>
<evidence type="ECO:0000256" key="3">
    <source>
        <dbReference type="ARBA" id="ARBA00022989"/>
    </source>
</evidence>
<protein>
    <recommendedName>
        <fullName evidence="9">G-protein coupled receptors family 1 profile domain-containing protein</fullName>
    </recommendedName>
</protein>
<dbReference type="STRING" id="1314776.A0A166DKC2"/>
<keyword evidence="8" id="KW-1185">Reference proteome</keyword>
<dbReference type="PANTHER" id="PTHR23112:SF37">
    <property type="entry name" value="G PROTEIN-COUPLED RECEPTOR GPR1"/>
    <property type="match status" value="1"/>
</dbReference>
<feature type="transmembrane region" description="Helical" evidence="6">
    <location>
        <begin position="222"/>
        <end position="245"/>
    </location>
</feature>
<feature type="transmembrane region" description="Helical" evidence="6">
    <location>
        <begin position="276"/>
        <end position="296"/>
    </location>
</feature>
<organism evidence="7 8">
    <name type="scientific">Sistotremastrum suecicum HHB10207 ss-3</name>
    <dbReference type="NCBI Taxonomy" id="1314776"/>
    <lineage>
        <taxon>Eukaryota</taxon>
        <taxon>Fungi</taxon>
        <taxon>Dikarya</taxon>
        <taxon>Basidiomycota</taxon>
        <taxon>Agaricomycotina</taxon>
        <taxon>Agaricomycetes</taxon>
        <taxon>Sistotremastrales</taxon>
        <taxon>Sistotremastraceae</taxon>
        <taxon>Sistotremastrum</taxon>
    </lineage>
</organism>
<evidence type="ECO:0000256" key="5">
    <source>
        <dbReference type="SAM" id="MobiDB-lite"/>
    </source>
</evidence>
<accession>A0A166DKC2</accession>
<name>A0A166DKC2_9AGAM</name>